<dbReference type="AlphaFoldDB" id="A0A8B8EV69"/>
<evidence type="ECO:0000313" key="4">
    <source>
        <dbReference type="Proteomes" id="UP000694844"/>
    </source>
</evidence>
<keyword evidence="2" id="KW-0472">Membrane</keyword>
<proteinExistence type="predicted"/>
<feature type="chain" id="PRO_5034386813" evidence="3">
    <location>
        <begin position="19"/>
        <end position="336"/>
    </location>
</feature>
<keyword evidence="4" id="KW-1185">Reference proteome</keyword>
<sequence>MDHFVSFIFLLSTTSLISEQLDNLIEPKCFDTENLPNKRCCTGFRTIAKKCQECVGSFGPECTKPCHEGFYGKQCIEKCQCNVCNSTSGECENVTTGLRNSPGDASKAGASSFIPILLGLCVSLGSLAAVVLLLYVRERKKETTSDTIQTASTSMEENCLGMVEFEDYDNIRESRMDVTMEKQIVDRISYARTETIPNAYNKLSFNSRKSHAMAYKSDNLYNISGNTASLTADKSSGDYVTFATNHKSPISSDSALTQNGKTNQKFANFDDHYANIFIGGSKDMSTVDDVYAARESAHVHKLPRGKRRAKKPKTAPKPLNTTGCSADRPYSLANLE</sequence>
<feature type="compositionally biased region" description="Basic residues" evidence="1">
    <location>
        <begin position="299"/>
        <end position="314"/>
    </location>
</feature>
<dbReference type="OrthoDB" id="18487at2759"/>
<protein>
    <submittedName>
        <fullName evidence="5">Uncharacterized protein LOC111136763</fullName>
    </submittedName>
</protein>
<keyword evidence="2" id="KW-1133">Transmembrane helix</keyword>
<evidence type="ECO:0000256" key="2">
    <source>
        <dbReference type="SAM" id="Phobius"/>
    </source>
</evidence>
<gene>
    <name evidence="5" type="primary">LOC111136763</name>
</gene>
<evidence type="ECO:0000256" key="3">
    <source>
        <dbReference type="SAM" id="SignalP"/>
    </source>
</evidence>
<dbReference type="RefSeq" id="XP_022343568.1">
    <property type="nucleotide sequence ID" value="XM_022487860.1"/>
</dbReference>
<evidence type="ECO:0000256" key="1">
    <source>
        <dbReference type="SAM" id="MobiDB-lite"/>
    </source>
</evidence>
<dbReference type="Proteomes" id="UP000694844">
    <property type="component" value="Chromosome 5"/>
</dbReference>
<organism evidence="4 5">
    <name type="scientific">Crassostrea virginica</name>
    <name type="common">Eastern oyster</name>
    <dbReference type="NCBI Taxonomy" id="6565"/>
    <lineage>
        <taxon>Eukaryota</taxon>
        <taxon>Metazoa</taxon>
        <taxon>Spiralia</taxon>
        <taxon>Lophotrochozoa</taxon>
        <taxon>Mollusca</taxon>
        <taxon>Bivalvia</taxon>
        <taxon>Autobranchia</taxon>
        <taxon>Pteriomorphia</taxon>
        <taxon>Ostreida</taxon>
        <taxon>Ostreoidea</taxon>
        <taxon>Ostreidae</taxon>
        <taxon>Crassostrea</taxon>
    </lineage>
</organism>
<feature type="region of interest" description="Disordered" evidence="1">
    <location>
        <begin position="298"/>
        <end position="336"/>
    </location>
</feature>
<dbReference type="GeneID" id="111136763"/>
<feature type="transmembrane region" description="Helical" evidence="2">
    <location>
        <begin position="113"/>
        <end position="136"/>
    </location>
</feature>
<feature type="signal peptide" evidence="3">
    <location>
        <begin position="1"/>
        <end position="18"/>
    </location>
</feature>
<name>A0A8B8EV69_CRAVI</name>
<keyword evidence="3" id="KW-0732">Signal</keyword>
<evidence type="ECO:0000313" key="5">
    <source>
        <dbReference type="RefSeq" id="XP_022343568.1"/>
    </source>
</evidence>
<dbReference type="KEGG" id="cvn:111136763"/>
<keyword evidence="2" id="KW-0812">Transmembrane</keyword>
<reference evidence="5" key="1">
    <citation type="submission" date="2025-08" db="UniProtKB">
        <authorList>
            <consortium name="RefSeq"/>
        </authorList>
    </citation>
    <scope>IDENTIFICATION</scope>
    <source>
        <tissue evidence="5">Whole sample</tissue>
    </source>
</reference>
<accession>A0A8B8EV69</accession>